<evidence type="ECO:0000256" key="4">
    <source>
        <dbReference type="ARBA" id="ARBA00018925"/>
    </source>
</evidence>
<dbReference type="GO" id="GO:0042555">
    <property type="term" value="C:MCM complex"/>
    <property type="evidence" value="ECO:0007669"/>
    <property type="project" value="InterPro"/>
</dbReference>
<dbReference type="PANTHER" id="PTHR11630">
    <property type="entry name" value="DNA REPLICATION LICENSING FACTOR MCM FAMILY MEMBER"/>
    <property type="match status" value="1"/>
</dbReference>
<evidence type="ECO:0000256" key="14">
    <source>
        <dbReference type="ARBA" id="ARBA00023242"/>
    </source>
</evidence>
<evidence type="ECO:0000256" key="6">
    <source>
        <dbReference type="ARBA" id="ARBA00022723"/>
    </source>
</evidence>
<dbReference type="GO" id="GO:0003697">
    <property type="term" value="F:single-stranded DNA binding"/>
    <property type="evidence" value="ECO:0007669"/>
    <property type="project" value="TreeGrafter"/>
</dbReference>
<dbReference type="Pfam" id="PF23669">
    <property type="entry name" value="WHD_MCM2"/>
    <property type="match status" value="1"/>
</dbReference>
<evidence type="ECO:0000256" key="9">
    <source>
        <dbReference type="ARBA" id="ARBA00022801"/>
    </source>
</evidence>
<dbReference type="InterPro" id="IPR059098">
    <property type="entry name" value="WHD_MCM2"/>
</dbReference>
<dbReference type="PRINTS" id="PR01657">
    <property type="entry name" value="MCMFAMILY"/>
</dbReference>
<reference evidence="20 21" key="1">
    <citation type="journal article" date="2024" name="Nat. Commun.">
        <title>Phylogenomics reveals the evolutionary origins of lichenization in chlorophyte algae.</title>
        <authorList>
            <person name="Puginier C."/>
            <person name="Libourel C."/>
            <person name="Otte J."/>
            <person name="Skaloud P."/>
            <person name="Haon M."/>
            <person name="Grisel S."/>
            <person name="Petersen M."/>
            <person name="Berrin J.G."/>
            <person name="Delaux P.M."/>
            <person name="Dal Grande F."/>
            <person name="Keller J."/>
        </authorList>
    </citation>
    <scope>NUCLEOTIDE SEQUENCE [LARGE SCALE GENOMIC DNA]</scope>
    <source>
        <strain evidence="20 21">SAG 2043</strain>
    </source>
</reference>
<organism evidence="20 21">
    <name type="scientific">[Myrmecia] bisecta</name>
    <dbReference type="NCBI Taxonomy" id="41462"/>
    <lineage>
        <taxon>Eukaryota</taxon>
        <taxon>Viridiplantae</taxon>
        <taxon>Chlorophyta</taxon>
        <taxon>core chlorophytes</taxon>
        <taxon>Trebouxiophyceae</taxon>
        <taxon>Trebouxiales</taxon>
        <taxon>Trebouxiaceae</taxon>
        <taxon>Myrmecia</taxon>
    </lineage>
</organism>
<evidence type="ECO:0000256" key="8">
    <source>
        <dbReference type="ARBA" id="ARBA00022771"/>
    </source>
</evidence>
<dbReference type="Pfam" id="PF17855">
    <property type="entry name" value="MCM_lid"/>
    <property type="match status" value="1"/>
</dbReference>
<dbReference type="SUPFAM" id="SSF50249">
    <property type="entry name" value="Nucleic acid-binding proteins"/>
    <property type="match status" value="1"/>
</dbReference>
<dbReference type="GO" id="GO:0000727">
    <property type="term" value="P:double-strand break repair via break-induced replication"/>
    <property type="evidence" value="ECO:0007669"/>
    <property type="project" value="TreeGrafter"/>
</dbReference>
<dbReference type="InterPro" id="IPR008045">
    <property type="entry name" value="MCM2"/>
</dbReference>
<gene>
    <name evidence="20" type="ORF">WJX72_004703</name>
</gene>
<evidence type="ECO:0000256" key="2">
    <source>
        <dbReference type="ARBA" id="ARBA00008010"/>
    </source>
</evidence>
<keyword evidence="11" id="KW-0862">Zinc</keyword>
<dbReference type="Gene3D" id="3.40.50.300">
    <property type="entry name" value="P-loop containing nucleotide triphosphate hydrolases"/>
    <property type="match status" value="1"/>
</dbReference>
<keyword evidence="14" id="KW-0539">Nucleus</keyword>
<dbReference type="EMBL" id="JALJOR010000014">
    <property type="protein sequence ID" value="KAK9806187.1"/>
    <property type="molecule type" value="Genomic_DNA"/>
</dbReference>
<dbReference type="GO" id="GO:0008270">
    <property type="term" value="F:zinc ion binding"/>
    <property type="evidence" value="ECO:0007669"/>
    <property type="project" value="UniProtKB-KW"/>
</dbReference>
<dbReference type="FunFam" id="2.20.28.10:FF:000002">
    <property type="entry name" value="DNA helicase"/>
    <property type="match status" value="1"/>
</dbReference>
<dbReference type="Pfam" id="PF17207">
    <property type="entry name" value="MCM_OB"/>
    <property type="match status" value="1"/>
</dbReference>
<dbReference type="GO" id="GO:0043138">
    <property type="term" value="F:3'-5' DNA helicase activity"/>
    <property type="evidence" value="ECO:0007669"/>
    <property type="project" value="TreeGrafter"/>
</dbReference>
<dbReference type="PANTHER" id="PTHR11630:SF44">
    <property type="entry name" value="DNA REPLICATION LICENSING FACTOR MCM2"/>
    <property type="match status" value="1"/>
</dbReference>
<keyword evidence="9" id="KW-0378">Hydrolase</keyword>
<dbReference type="Pfam" id="PF12619">
    <property type="entry name" value="MCM2_N"/>
    <property type="match status" value="1"/>
</dbReference>
<evidence type="ECO:0000313" key="21">
    <source>
        <dbReference type="Proteomes" id="UP001489004"/>
    </source>
</evidence>
<dbReference type="Proteomes" id="UP001489004">
    <property type="component" value="Unassembled WGS sequence"/>
</dbReference>
<evidence type="ECO:0000313" key="20">
    <source>
        <dbReference type="EMBL" id="KAK9806187.1"/>
    </source>
</evidence>
<dbReference type="FunFam" id="3.40.50.300:FF:000138">
    <property type="entry name" value="DNA helicase"/>
    <property type="match status" value="1"/>
</dbReference>
<evidence type="ECO:0000259" key="19">
    <source>
        <dbReference type="PROSITE" id="PS50051"/>
    </source>
</evidence>
<keyword evidence="15" id="KW-0131">Cell cycle</keyword>
<feature type="compositionally biased region" description="Acidic residues" evidence="18">
    <location>
        <begin position="66"/>
        <end position="82"/>
    </location>
</feature>
<dbReference type="InterPro" id="IPR012340">
    <property type="entry name" value="NA-bd_OB-fold"/>
</dbReference>
<keyword evidence="5" id="KW-0235">DNA replication</keyword>
<dbReference type="InterPro" id="IPR027925">
    <property type="entry name" value="MCM_N"/>
</dbReference>
<dbReference type="Gene3D" id="2.40.50.140">
    <property type="entry name" value="Nucleic acid-binding proteins"/>
    <property type="match status" value="1"/>
</dbReference>
<feature type="region of interest" description="Disordered" evidence="18">
    <location>
        <begin position="1"/>
        <end position="158"/>
    </location>
</feature>
<evidence type="ECO:0000256" key="5">
    <source>
        <dbReference type="ARBA" id="ARBA00022705"/>
    </source>
</evidence>
<dbReference type="GO" id="GO:1902975">
    <property type="term" value="P:mitotic DNA replication initiation"/>
    <property type="evidence" value="ECO:0007669"/>
    <property type="project" value="TreeGrafter"/>
</dbReference>
<evidence type="ECO:0000256" key="3">
    <source>
        <dbReference type="ARBA" id="ARBA00012551"/>
    </source>
</evidence>
<evidence type="ECO:0000256" key="11">
    <source>
        <dbReference type="ARBA" id="ARBA00022833"/>
    </source>
</evidence>
<dbReference type="SUPFAM" id="SSF52540">
    <property type="entry name" value="P-loop containing nucleoside triphosphate hydrolases"/>
    <property type="match status" value="1"/>
</dbReference>
<feature type="compositionally biased region" description="Basic and acidic residues" evidence="18">
    <location>
        <begin position="13"/>
        <end position="28"/>
    </location>
</feature>
<feature type="compositionally biased region" description="Acidic residues" evidence="18">
    <location>
        <begin position="29"/>
        <end position="48"/>
    </location>
</feature>
<evidence type="ECO:0000256" key="10">
    <source>
        <dbReference type="ARBA" id="ARBA00022806"/>
    </source>
</evidence>
<comment type="caution">
    <text evidence="20">The sequence shown here is derived from an EMBL/GenBank/DDBJ whole genome shotgun (WGS) entry which is preliminary data.</text>
</comment>
<dbReference type="EC" id="3.6.4.12" evidence="3"/>
<keyword evidence="8" id="KW-0863">Zinc-finger</keyword>
<comment type="similarity">
    <text evidence="2">Belongs to the MCM family.</text>
</comment>
<evidence type="ECO:0000256" key="13">
    <source>
        <dbReference type="ARBA" id="ARBA00023125"/>
    </source>
</evidence>
<dbReference type="InterPro" id="IPR018525">
    <property type="entry name" value="MCM_CS"/>
</dbReference>
<evidence type="ECO:0000256" key="15">
    <source>
        <dbReference type="ARBA" id="ARBA00023306"/>
    </source>
</evidence>
<dbReference type="AlphaFoldDB" id="A0AAW1PDK2"/>
<protein>
    <recommendedName>
        <fullName evidence="4">DNA replication licensing factor MCM2</fullName>
        <ecNumber evidence="3">3.6.4.12</ecNumber>
    </recommendedName>
    <alternativeName>
        <fullName evidence="17">DNA replication licensing factor mcm2</fullName>
    </alternativeName>
</protein>
<dbReference type="Gene3D" id="3.30.1640.10">
    <property type="entry name" value="mini-chromosome maintenance (MCM) complex, chain A, domain 1"/>
    <property type="match status" value="1"/>
</dbReference>
<dbReference type="InterPro" id="IPR033762">
    <property type="entry name" value="MCM_OB"/>
</dbReference>
<dbReference type="GO" id="GO:0005524">
    <property type="term" value="F:ATP binding"/>
    <property type="evidence" value="ECO:0007669"/>
    <property type="project" value="UniProtKB-KW"/>
</dbReference>
<dbReference type="GO" id="GO:0005634">
    <property type="term" value="C:nucleus"/>
    <property type="evidence" value="ECO:0007669"/>
    <property type="project" value="UniProtKB-SubCell"/>
</dbReference>
<dbReference type="Gene3D" id="2.20.28.10">
    <property type="match status" value="1"/>
</dbReference>
<evidence type="ECO:0000256" key="16">
    <source>
        <dbReference type="ARBA" id="ARBA00047995"/>
    </source>
</evidence>
<evidence type="ECO:0000256" key="7">
    <source>
        <dbReference type="ARBA" id="ARBA00022741"/>
    </source>
</evidence>
<dbReference type="GO" id="GO:0017116">
    <property type="term" value="F:single-stranded DNA helicase activity"/>
    <property type="evidence" value="ECO:0007669"/>
    <property type="project" value="TreeGrafter"/>
</dbReference>
<comment type="subcellular location">
    <subcellularLocation>
        <location evidence="1">Nucleus</location>
    </subcellularLocation>
</comment>
<keyword evidence="6" id="KW-0479">Metal-binding</keyword>
<accession>A0AAW1PDK2</accession>
<name>A0AAW1PDK2_9CHLO</name>
<sequence length="885" mass="100101">MADEADMPLPDEGPERQDSDVDSRVHSEAEEEEEEDVQQGSDDEDGEDLLANAEGDYRAQPHLDNYEEEGLASEGEVEDMTYEEQQAARLEAERALNRRDLQDGPRVGARRGRDLLRLPGALLGDEDDEEESRPRRRRRIQESQAGEEDEEEHEAAGELAVDLSKCEGPAMNWIPQEPVRKQIAREFKAMLHAFEDEHGEKVYRTRIKSMCIANKQSLEVQYGHVAQSSPTLAIWLADCPKAILEIFHTVAKEVALEEYPTYEQVHGDIFVRITNLPIIDLIRDIRQYHLNNLIRVTGVVTRRTGVFPQLEMVKYDCMKCGYVLGPFYQNTETEIKVGSCPQCQSHGPFQVNVAETIYRNYQKITLQESPGTVPAGRLPRHKEVILLHDLIDSARPGEEIDVVGIYTHNYDPSLNVKHGFPVFSTMIEANYVHKNEDEYAAFKLTSEDKEEITQLAMQPNIGDRICRSIAPSIYGHLNIKTGIALALFGGQEKHPSGNHRLRGDINMLLMGDPGTAKSQFLKYVEKVAQRAVYTTGKGASAVGLTASVQKDPITREWTLEGGALVLADKGVCLIDEFDKMNDQDRVSIHEAMEQQSISISKAGIVTSLQARCSVIAAANPIGGRYDSSRTFAENVELSDPILSRFDILCVVKDVVDPVSDEKLANFVVDSHTRSHPDYEAVDGEYQAVDDPDLLSQDMLRKYITYAKQFCRPKLQNADYDKIATVYSELRRESAISHGMPIAVRHLESVIRMSEAHAAMHLRAFVNDKDVDAAIRVLLESFIATQKMSVQKALRKKFKKYIVDRDHLKELIMHSLQSLVREQLRFEQLERRNTSEETHIRIPCRSLEERLREFEIDDLQPFYASHQFNNGGFALDVDTQAILLAR</sequence>
<dbReference type="Pfam" id="PF00493">
    <property type="entry name" value="MCM"/>
    <property type="match status" value="1"/>
</dbReference>
<dbReference type="InterPro" id="IPR027417">
    <property type="entry name" value="P-loop_NTPase"/>
</dbReference>
<keyword evidence="13" id="KW-0238">DNA-binding</keyword>
<evidence type="ECO:0000256" key="1">
    <source>
        <dbReference type="ARBA" id="ARBA00004123"/>
    </source>
</evidence>
<keyword evidence="21" id="KW-1185">Reference proteome</keyword>
<dbReference type="GO" id="GO:0016787">
    <property type="term" value="F:hydrolase activity"/>
    <property type="evidence" value="ECO:0007669"/>
    <property type="project" value="UniProtKB-KW"/>
</dbReference>
<dbReference type="InterPro" id="IPR001208">
    <property type="entry name" value="MCM_dom"/>
</dbReference>
<evidence type="ECO:0000256" key="18">
    <source>
        <dbReference type="SAM" id="MobiDB-lite"/>
    </source>
</evidence>
<dbReference type="Pfam" id="PF14551">
    <property type="entry name" value="MCM_N"/>
    <property type="match status" value="1"/>
</dbReference>
<keyword evidence="12" id="KW-0067">ATP-binding</keyword>
<feature type="compositionally biased region" description="Basic and acidic residues" evidence="18">
    <location>
        <begin position="90"/>
        <end position="103"/>
    </location>
</feature>
<dbReference type="SMART" id="SM00350">
    <property type="entry name" value="MCM"/>
    <property type="match status" value="1"/>
</dbReference>
<feature type="domain" description="MCM C-terminal AAA(+) ATPase" evidence="19">
    <location>
        <begin position="461"/>
        <end position="667"/>
    </location>
</feature>
<dbReference type="InterPro" id="IPR041562">
    <property type="entry name" value="MCM_lid"/>
</dbReference>
<keyword evidence="10" id="KW-0347">Helicase</keyword>
<evidence type="ECO:0000256" key="17">
    <source>
        <dbReference type="ARBA" id="ARBA00074927"/>
    </source>
</evidence>
<keyword evidence="7" id="KW-0547">Nucleotide-binding</keyword>
<proteinExistence type="inferred from homology"/>
<comment type="catalytic activity">
    <reaction evidence="16">
        <text>ATP + H2O = ADP + phosphate + H(+)</text>
        <dbReference type="Rhea" id="RHEA:13065"/>
        <dbReference type="ChEBI" id="CHEBI:15377"/>
        <dbReference type="ChEBI" id="CHEBI:15378"/>
        <dbReference type="ChEBI" id="CHEBI:30616"/>
        <dbReference type="ChEBI" id="CHEBI:43474"/>
        <dbReference type="ChEBI" id="CHEBI:456216"/>
        <dbReference type="EC" id="3.6.4.12"/>
    </reaction>
</comment>
<dbReference type="PROSITE" id="PS50051">
    <property type="entry name" value="MCM_2"/>
    <property type="match status" value="1"/>
</dbReference>
<evidence type="ECO:0000256" key="12">
    <source>
        <dbReference type="ARBA" id="ARBA00022840"/>
    </source>
</evidence>
<dbReference type="InterPro" id="IPR031327">
    <property type="entry name" value="MCM"/>
</dbReference>
<dbReference type="PROSITE" id="PS00847">
    <property type="entry name" value="MCM_1"/>
    <property type="match status" value="1"/>
</dbReference>
<feature type="compositionally biased region" description="Basic and acidic residues" evidence="18">
    <location>
        <begin position="55"/>
        <end position="65"/>
    </location>
</feature>
<dbReference type="CDD" id="cd17753">
    <property type="entry name" value="MCM2"/>
    <property type="match status" value="1"/>
</dbReference>
<dbReference type="PRINTS" id="PR01658">
    <property type="entry name" value="MCMPROTEIN2"/>
</dbReference>